<sequence length="140" mass="15690">MDGHGSPPGAARTAIRNLSCTDPSLWARTYAGFVADIRQAFRRHMPSFDPVHGWRGCKHRVLLRNPYADIGLTTFQGMALVWIAEREDRDFRIRCEWIDLSGDVRRWLDGIAPAFDAISSRLGCAIGAPPADERPWLEAA</sequence>
<protein>
    <submittedName>
        <fullName evidence="1">Uncharacterized protein</fullName>
    </submittedName>
</protein>
<evidence type="ECO:0000313" key="1">
    <source>
        <dbReference type="EMBL" id="KUR69886.1"/>
    </source>
</evidence>
<dbReference type="AlphaFoldDB" id="A0A117US68"/>
<comment type="caution">
    <text evidence="1">The sequence shown here is derived from an EMBL/GenBank/DDBJ whole genome shotgun (WGS) entry which is preliminary data.</text>
</comment>
<gene>
    <name evidence="1" type="ORF">AQZ52_17855</name>
</gene>
<name>A0A117US68_9SPHN</name>
<reference evidence="1 2" key="1">
    <citation type="submission" date="2015-10" db="EMBL/GenBank/DDBJ databases">
        <title>Draft genome sequence of Novosphingobium fuchskuhlense DSM 25065 isolated from a surface water sample of the southwest basin of Lake Grosse Fuchskuhle.</title>
        <authorList>
            <person name="Ruckert C."/>
            <person name="Winkler A."/>
            <person name="Glaeser J."/>
            <person name="Grossart H.-P."/>
            <person name="Kalinowski J."/>
            <person name="Glaeser S."/>
        </authorList>
    </citation>
    <scope>NUCLEOTIDE SEQUENCE [LARGE SCALE GENOMIC DNA]</scope>
    <source>
        <strain evidence="1 2">FNE08-7</strain>
    </source>
</reference>
<organism evidence="1 2">
    <name type="scientific">Novosphingobium fuchskuhlense</name>
    <dbReference type="NCBI Taxonomy" id="1117702"/>
    <lineage>
        <taxon>Bacteria</taxon>
        <taxon>Pseudomonadati</taxon>
        <taxon>Pseudomonadota</taxon>
        <taxon>Alphaproteobacteria</taxon>
        <taxon>Sphingomonadales</taxon>
        <taxon>Sphingomonadaceae</taxon>
        <taxon>Novosphingobium</taxon>
    </lineage>
</organism>
<keyword evidence="2" id="KW-1185">Reference proteome</keyword>
<evidence type="ECO:0000313" key="2">
    <source>
        <dbReference type="Proteomes" id="UP000058012"/>
    </source>
</evidence>
<accession>A0A117US68</accession>
<dbReference type="STRING" id="1117702.AQZ52_17855"/>
<dbReference type="Proteomes" id="UP000058012">
    <property type="component" value="Unassembled WGS sequence"/>
</dbReference>
<proteinExistence type="predicted"/>
<dbReference type="EMBL" id="LLZS01000012">
    <property type="protein sequence ID" value="KUR69886.1"/>
    <property type="molecule type" value="Genomic_DNA"/>
</dbReference>